<evidence type="ECO:0000256" key="1">
    <source>
        <dbReference type="ARBA" id="ARBA00022527"/>
    </source>
</evidence>
<accession>A0A1H9TKU6</accession>
<organism evidence="3 4">
    <name type="scientific">Pedococcus cremeus</name>
    <dbReference type="NCBI Taxonomy" id="587636"/>
    <lineage>
        <taxon>Bacteria</taxon>
        <taxon>Bacillati</taxon>
        <taxon>Actinomycetota</taxon>
        <taxon>Actinomycetes</taxon>
        <taxon>Micrococcales</taxon>
        <taxon>Intrasporangiaceae</taxon>
        <taxon>Pedococcus</taxon>
    </lineage>
</organism>
<proteinExistence type="predicted"/>
<gene>
    <name evidence="3" type="ORF">SAMN05216199_1655</name>
</gene>
<evidence type="ECO:0000313" key="4">
    <source>
        <dbReference type="Proteomes" id="UP000199019"/>
    </source>
</evidence>
<dbReference type="CDD" id="cd16936">
    <property type="entry name" value="HATPase_RsbW-like"/>
    <property type="match status" value="1"/>
</dbReference>
<keyword evidence="4" id="KW-1185">Reference proteome</keyword>
<dbReference type="EMBL" id="FOHB01000002">
    <property type="protein sequence ID" value="SER97746.1"/>
    <property type="molecule type" value="Genomic_DNA"/>
</dbReference>
<keyword evidence="1" id="KW-0723">Serine/threonine-protein kinase</keyword>
<dbReference type="PANTHER" id="PTHR35526:SF3">
    <property type="entry name" value="ANTI-SIGMA-F FACTOR RSBW"/>
    <property type="match status" value="1"/>
</dbReference>
<sequence>MTGRGEHHGERRSWAGANWAAPVTVGRDGGLRVYPYGDVWIIEADTPLPRLGADVDHAVQTALAECPRGVVLVLPEGMSDLDDDSLAVLRPLVEHAEAWPETPLVVACHDPGVLEQLRERLGGTFLRFVSSMLAGTAQVADGPEPLQAELVLPRHPASVGAARRFLGRTCEEWHLEGCVDAGSLVVSELAANAVQHTVDQIRVTLVSDGSTLRIGVRDQTRDAPATVAADIESLNGRGLVVVEALSASCGALPTGDGGKLVWARITAS</sequence>
<dbReference type="PANTHER" id="PTHR35526">
    <property type="entry name" value="ANTI-SIGMA-F FACTOR RSBW-RELATED"/>
    <property type="match status" value="1"/>
</dbReference>
<dbReference type="Proteomes" id="UP000199019">
    <property type="component" value="Unassembled WGS sequence"/>
</dbReference>
<name>A0A1H9TKU6_9MICO</name>
<evidence type="ECO:0000313" key="3">
    <source>
        <dbReference type="EMBL" id="SER97746.1"/>
    </source>
</evidence>
<dbReference type="OrthoDB" id="3867457at2"/>
<reference evidence="4" key="1">
    <citation type="submission" date="2016-10" db="EMBL/GenBank/DDBJ databases">
        <authorList>
            <person name="Varghese N."/>
            <person name="Submissions S."/>
        </authorList>
    </citation>
    <scope>NUCLEOTIDE SEQUENCE [LARGE SCALE GENOMIC DNA]</scope>
    <source>
        <strain evidence="4">CGMCC 1.6963</strain>
    </source>
</reference>
<protein>
    <recommendedName>
        <fullName evidence="2">Histidine kinase/HSP90-like ATPase domain-containing protein</fullName>
    </recommendedName>
</protein>
<dbReference type="SUPFAM" id="SSF55874">
    <property type="entry name" value="ATPase domain of HSP90 chaperone/DNA topoisomerase II/histidine kinase"/>
    <property type="match status" value="1"/>
</dbReference>
<keyword evidence="1" id="KW-0418">Kinase</keyword>
<dbReference type="GO" id="GO:0004674">
    <property type="term" value="F:protein serine/threonine kinase activity"/>
    <property type="evidence" value="ECO:0007669"/>
    <property type="project" value="UniProtKB-KW"/>
</dbReference>
<dbReference type="Pfam" id="PF13581">
    <property type="entry name" value="HATPase_c_2"/>
    <property type="match status" value="1"/>
</dbReference>
<dbReference type="InterPro" id="IPR050267">
    <property type="entry name" value="Anti-sigma-factor_SerPK"/>
</dbReference>
<keyword evidence="1" id="KW-0808">Transferase</keyword>
<feature type="domain" description="Histidine kinase/HSP90-like ATPase" evidence="2">
    <location>
        <begin position="153"/>
        <end position="264"/>
    </location>
</feature>
<dbReference type="InterPro" id="IPR003594">
    <property type="entry name" value="HATPase_dom"/>
</dbReference>
<dbReference type="RefSeq" id="WP_091757060.1">
    <property type="nucleotide sequence ID" value="NZ_FOHB01000002.1"/>
</dbReference>
<evidence type="ECO:0000259" key="2">
    <source>
        <dbReference type="Pfam" id="PF13581"/>
    </source>
</evidence>
<dbReference type="AlphaFoldDB" id="A0A1H9TKU6"/>
<dbReference type="InterPro" id="IPR036890">
    <property type="entry name" value="HATPase_C_sf"/>
</dbReference>
<dbReference type="Gene3D" id="3.30.565.10">
    <property type="entry name" value="Histidine kinase-like ATPase, C-terminal domain"/>
    <property type="match status" value="1"/>
</dbReference>
<dbReference type="STRING" id="587636.SAMN05216199_1655"/>